<feature type="domain" description="Outer membrane protein beta-barrel" evidence="2">
    <location>
        <begin position="28"/>
        <end position="172"/>
    </location>
</feature>
<proteinExistence type="predicted"/>
<dbReference type="RefSeq" id="WP_338392111.1">
    <property type="nucleotide sequence ID" value="NZ_AP025314.1"/>
</dbReference>
<sequence>MKKLYKVLPFAFIVFLSTVSANAQDHIFRLKGGPSLVNFIGNDAKDASSKIGYQLGMLIEFRLTENFSIQPELVYSKEGARFDKVDEDINLSYANLPVIGKYYASKNFSFQAGPQLGLLTGANVNGENGDGQIKVEDYFSTLNLTFNIGMGLNITEKIGLDLRYNLGITNVSDDLETTYLKLKGATFRTSNLFLSLAYTIE</sequence>
<evidence type="ECO:0000259" key="2">
    <source>
        <dbReference type="Pfam" id="PF13568"/>
    </source>
</evidence>
<feature type="chain" id="PRO_5043482299" description="Outer membrane protein beta-barrel domain-containing protein" evidence="1">
    <location>
        <begin position="24"/>
        <end position="201"/>
    </location>
</feature>
<accession>A0AAU9CEK7</accession>
<dbReference type="InterPro" id="IPR025665">
    <property type="entry name" value="Beta-barrel_OMP_2"/>
</dbReference>
<dbReference type="Pfam" id="PF13568">
    <property type="entry name" value="OMP_b-brl_2"/>
    <property type="match status" value="1"/>
</dbReference>
<dbReference type="EMBL" id="AP025314">
    <property type="protein sequence ID" value="BDD10566.1"/>
    <property type="molecule type" value="Genomic_DNA"/>
</dbReference>
<dbReference type="AlphaFoldDB" id="A0AAU9CEK7"/>
<dbReference type="KEGG" id="fax:FUAX_29980"/>
<organism evidence="3 4">
    <name type="scientific">Fulvitalea axinellae</name>
    <dbReference type="NCBI Taxonomy" id="1182444"/>
    <lineage>
        <taxon>Bacteria</taxon>
        <taxon>Pseudomonadati</taxon>
        <taxon>Bacteroidota</taxon>
        <taxon>Cytophagia</taxon>
        <taxon>Cytophagales</taxon>
        <taxon>Persicobacteraceae</taxon>
        <taxon>Fulvitalea</taxon>
    </lineage>
</organism>
<protein>
    <recommendedName>
        <fullName evidence="2">Outer membrane protein beta-barrel domain-containing protein</fullName>
    </recommendedName>
</protein>
<name>A0AAU9CEK7_9BACT</name>
<evidence type="ECO:0000313" key="3">
    <source>
        <dbReference type="EMBL" id="BDD10566.1"/>
    </source>
</evidence>
<evidence type="ECO:0000313" key="4">
    <source>
        <dbReference type="Proteomes" id="UP001348817"/>
    </source>
</evidence>
<gene>
    <name evidence="3" type="ORF">FUAX_29980</name>
</gene>
<reference evidence="3 4" key="1">
    <citation type="submission" date="2021-12" db="EMBL/GenBank/DDBJ databases">
        <title>Genome sequencing of bacteria with rrn-lacking chromosome and rrn-plasmid.</title>
        <authorList>
            <person name="Anda M."/>
            <person name="Iwasaki W."/>
        </authorList>
    </citation>
    <scope>NUCLEOTIDE SEQUENCE [LARGE SCALE GENOMIC DNA]</scope>
    <source>
        <strain evidence="3 4">DSM 100852</strain>
    </source>
</reference>
<dbReference type="Proteomes" id="UP001348817">
    <property type="component" value="Chromosome"/>
</dbReference>
<evidence type="ECO:0000256" key="1">
    <source>
        <dbReference type="SAM" id="SignalP"/>
    </source>
</evidence>
<keyword evidence="1" id="KW-0732">Signal</keyword>
<keyword evidence="4" id="KW-1185">Reference proteome</keyword>
<feature type="signal peptide" evidence="1">
    <location>
        <begin position="1"/>
        <end position="23"/>
    </location>
</feature>